<dbReference type="Gene3D" id="1.10.10.10">
    <property type="entry name" value="Winged helix-like DNA-binding domain superfamily/Winged helix DNA-binding domain"/>
    <property type="match status" value="1"/>
</dbReference>
<dbReference type="AlphaFoldDB" id="A7RLM9"/>
<dbReference type="PhylomeDB" id="A7RLM9"/>
<keyword evidence="4" id="KW-0689">Ribosomal protein</keyword>
<proteinExistence type="inferred from homology"/>
<sequence length="166" mass="18580">MLIPKKNRVIIYEYLFKEGVCVAKKDFNSPKHTQIENVPNLHVIKALQSLKSRGYVEEKFCWKHYYWNLTNEGITYLRDFLHLPTEIVPATLRRQVTRAETARPRPKGMDGPRGPGEGGDRDRESYRRGPPPGVEGKGGAGSGFKPEFRQGFGRGAGGGFGAPPPQ</sequence>
<dbReference type="Proteomes" id="UP000001593">
    <property type="component" value="Unassembled WGS sequence"/>
</dbReference>
<dbReference type="OrthoDB" id="5211809at2759"/>
<evidence type="ECO:0000313" key="9">
    <source>
        <dbReference type="Proteomes" id="UP000001593"/>
    </source>
</evidence>
<keyword evidence="9" id="KW-1185">Reference proteome</keyword>
<dbReference type="eggNOG" id="KOG3344">
    <property type="taxonomic scope" value="Eukaryota"/>
</dbReference>
<evidence type="ECO:0000256" key="1">
    <source>
        <dbReference type="ARBA" id="ARBA00004496"/>
    </source>
</evidence>
<evidence type="ECO:0000256" key="3">
    <source>
        <dbReference type="ARBA" id="ARBA00022490"/>
    </source>
</evidence>
<keyword evidence="5" id="KW-0687">Ribonucleoprotein</keyword>
<dbReference type="HOGENOM" id="CLU_089349_3_1_1"/>
<gene>
    <name evidence="8" type="ORF">NEMVEDRAFT_v1g239161</name>
</gene>
<dbReference type="InterPro" id="IPR005326">
    <property type="entry name" value="Plectin_eS10_N"/>
</dbReference>
<dbReference type="PANTHER" id="PTHR12146">
    <property type="entry name" value="40S RIBOSOMAL PROTEIN S10"/>
    <property type="match status" value="1"/>
</dbReference>
<dbReference type="GO" id="GO:0022627">
    <property type="term" value="C:cytosolic small ribosomal subunit"/>
    <property type="evidence" value="ECO:0000318"/>
    <property type="project" value="GO_Central"/>
</dbReference>
<accession>A7RLM9</accession>
<dbReference type="KEGG" id="nve:5519910"/>
<feature type="compositionally biased region" description="Gly residues" evidence="6">
    <location>
        <begin position="152"/>
        <end position="166"/>
    </location>
</feature>
<dbReference type="InterPro" id="IPR036388">
    <property type="entry name" value="WH-like_DNA-bd_sf"/>
</dbReference>
<evidence type="ECO:0000256" key="2">
    <source>
        <dbReference type="ARBA" id="ARBA00007278"/>
    </source>
</evidence>
<feature type="compositionally biased region" description="Basic and acidic residues" evidence="6">
    <location>
        <begin position="118"/>
        <end position="127"/>
    </location>
</feature>
<dbReference type="FunFam" id="1.10.10.10:FF:000025">
    <property type="entry name" value="40S ribosomal protein S10"/>
    <property type="match status" value="1"/>
</dbReference>
<organism evidence="8 9">
    <name type="scientific">Nematostella vectensis</name>
    <name type="common">Starlet sea anemone</name>
    <dbReference type="NCBI Taxonomy" id="45351"/>
    <lineage>
        <taxon>Eukaryota</taxon>
        <taxon>Metazoa</taxon>
        <taxon>Cnidaria</taxon>
        <taxon>Anthozoa</taxon>
        <taxon>Hexacorallia</taxon>
        <taxon>Actiniaria</taxon>
        <taxon>Edwardsiidae</taxon>
        <taxon>Nematostella</taxon>
    </lineage>
</organism>
<evidence type="ECO:0000313" key="8">
    <source>
        <dbReference type="EMBL" id="EDO47718.1"/>
    </source>
</evidence>
<feature type="domain" description="Plectin/eS10 N-terminal" evidence="7">
    <location>
        <begin position="3"/>
        <end position="95"/>
    </location>
</feature>
<dbReference type="GO" id="GO:0002181">
    <property type="term" value="P:cytoplasmic translation"/>
    <property type="evidence" value="ECO:0007669"/>
    <property type="project" value="UniProtKB-ARBA"/>
</dbReference>
<evidence type="ECO:0000256" key="4">
    <source>
        <dbReference type="ARBA" id="ARBA00022980"/>
    </source>
</evidence>
<dbReference type="OMA" id="YRRRDQE"/>
<dbReference type="Pfam" id="PF03501">
    <property type="entry name" value="S10_plectin"/>
    <property type="match status" value="1"/>
</dbReference>
<dbReference type="GO" id="GO:0003735">
    <property type="term" value="F:structural constituent of ribosome"/>
    <property type="evidence" value="ECO:0000318"/>
    <property type="project" value="GO_Central"/>
</dbReference>
<feature type="compositionally biased region" description="Basic and acidic residues" evidence="6">
    <location>
        <begin position="100"/>
        <end position="110"/>
    </location>
</feature>
<dbReference type="InterPro" id="IPR037447">
    <property type="entry name" value="Ribosomal_eS10"/>
</dbReference>
<keyword evidence="3" id="KW-0963">Cytoplasm</keyword>
<name>A7RLM9_NEMVE</name>
<protein>
    <recommendedName>
        <fullName evidence="7">Plectin/eS10 N-terminal domain-containing protein</fullName>
    </recommendedName>
</protein>
<comment type="subcellular location">
    <subcellularLocation>
        <location evidence="1">Cytoplasm</location>
    </subcellularLocation>
</comment>
<evidence type="ECO:0000256" key="5">
    <source>
        <dbReference type="ARBA" id="ARBA00023274"/>
    </source>
</evidence>
<dbReference type="STRING" id="45351.A7RLM9"/>
<dbReference type="FunCoup" id="A7RLM9">
    <property type="interactions" value="705"/>
</dbReference>
<dbReference type="GO" id="GO:0003723">
    <property type="term" value="F:RNA binding"/>
    <property type="evidence" value="ECO:0000318"/>
    <property type="project" value="GO_Central"/>
</dbReference>
<reference evidence="8 9" key="1">
    <citation type="journal article" date="2007" name="Science">
        <title>Sea anemone genome reveals ancestral eumetazoan gene repertoire and genomic organization.</title>
        <authorList>
            <person name="Putnam N.H."/>
            <person name="Srivastava M."/>
            <person name="Hellsten U."/>
            <person name="Dirks B."/>
            <person name="Chapman J."/>
            <person name="Salamov A."/>
            <person name="Terry A."/>
            <person name="Shapiro H."/>
            <person name="Lindquist E."/>
            <person name="Kapitonov V.V."/>
            <person name="Jurka J."/>
            <person name="Genikhovich G."/>
            <person name="Grigoriev I.V."/>
            <person name="Lucas S.M."/>
            <person name="Steele R.E."/>
            <person name="Finnerty J.R."/>
            <person name="Technau U."/>
            <person name="Martindale M.Q."/>
            <person name="Rokhsar D.S."/>
        </authorList>
    </citation>
    <scope>NUCLEOTIDE SEQUENCE [LARGE SCALE GENOMIC DNA]</scope>
    <source>
        <strain evidence="9">CH2 X CH6</strain>
    </source>
</reference>
<dbReference type="EMBL" id="DS469518">
    <property type="protein sequence ID" value="EDO47718.1"/>
    <property type="molecule type" value="Genomic_DNA"/>
</dbReference>
<feature type="region of interest" description="Disordered" evidence="6">
    <location>
        <begin position="95"/>
        <end position="166"/>
    </location>
</feature>
<dbReference type="PANTHER" id="PTHR12146:SF0">
    <property type="entry name" value="RIBOSOMAL PROTEIN S10"/>
    <property type="match status" value="1"/>
</dbReference>
<comment type="similarity">
    <text evidence="2">Belongs to the eukaryotic ribosomal protein eS10 family.</text>
</comment>
<evidence type="ECO:0000256" key="6">
    <source>
        <dbReference type="SAM" id="MobiDB-lite"/>
    </source>
</evidence>
<dbReference type="InParanoid" id="A7RLM9"/>
<evidence type="ECO:0000259" key="7">
    <source>
        <dbReference type="Pfam" id="PF03501"/>
    </source>
</evidence>